<name>A0AAV6V777_9ARAC</name>
<accession>A0AAV6V777</accession>
<keyword evidence="2" id="KW-1185">Reference proteome</keyword>
<dbReference type="Proteomes" id="UP000827092">
    <property type="component" value="Unassembled WGS sequence"/>
</dbReference>
<proteinExistence type="predicted"/>
<evidence type="ECO:0000313" key="1">
    <source>
        <dbReference type="EMBL" id="KAG8191501.1"/>
    </source>
</evidence>
<reference evidence="1 2" key="1">
    <citation type="journal article" date="2022" name="Nat. Ecol. Evol.">
        <title>A masculinizing supergene underlies an exaggerated male reproductive morph in a spider.</title>
        <authorList>
            <person name="Hendrickx F."/>
            <person name="De Corte Z."/>
            <person name="Sonet G."/>
            <person name="Van Belleghem S.M."/>
            <person name="Kostlbacher S."/>
            <person name="Vangestel C."/>
        </authorList>
    </citation>
    <scope>NUCLEOTIDE SEQUENCE [LARGE SCALE GENOMIC DNA]</scope>
    <source>
        <strain evidence="1">W744_W776</strain>
    </source>
</reference>
<dbReference type="AlphaFoldDB" id="A0AAV6V777"/>
<organism evidence="1 2">
    <name type="scientific">Oedothorax gibbosus</name>
    <dbReference type="NCBI Taxonomy" id="931172"/>
    <lineage>
        <taxon>Eukaryota</taxon>
        <taxon>Metazoa</taxon>
        <taxon>Ecdysozoa</taxon>
        <taxon>Arthropoda</taxon>
        <taxon>Chelicerata</taxon>
        <taxon>Arachnida</taxon>
        <taxon>Araneae</taxon>
        <taxon>Araneomorphae</taxon>
        <taxon>Entelegynae</taxon>
        <taxon>Araneoidea</taxon>
        <taxon>Linyphiidae</taxon>
        <taxon>Erigoninae</taxon>
        <taxon>Oedothorax</taxon>
    </lineage>
</organism>
<dbReference type="EMBL" id="JAFNEN010000158">
    <property type="protein sequence ID" value="KAG8191501.1"/>
    <property type="molecule type" value="Genomic_DNA"/>
</dbReference>
<gene>
    <name evidence="1" type="ORF">JTE90_019565</name>
</gene>
<evidence type="ECO:0000313" key="2">
    <source>
        <dbReference type="Proteomes" id="UP000827092"/>
    </source>
</evidence>
<protein>
    <submittedName>
        <fullName evidence="1">Uncharacterized protein</fullName>
    </submittedName>
</protein>
<sequence length="74" mass="8475">MHAHLNSSRIGPRSNILHQIRRSSVALRRQGFHSPSPHNSLNFGNCNYERVYYRPPYLNALSSPLIKFVVSNSL</sequence>
<comment type="caution">
    <text evidence="1">The sequence shown here is derived from an EMBL/GenBank/DDBJ whole genome shotgun (WGS) entry which is preliminary data.</text>
</comment>